<evidence type="ECO:0000256" key="4">
    <source>
        <dbReference type="ARBA" id="ARBA00023136"/>
    </source>
</evidence>
<organism evidence="8 9">
    <name type="scientific">Chitinophaga parva</name>
    <dbReference type="NCBI Taxonomy" id="2169414"/>
    <lineage>
        <taxon>Bacteria</taxon>
        <taxon>Pseudomonadati</taxon>
        <taxon>Bacteroidota</taxon>
        <taxon>Chitinophagia</taxon>
        <taxon>Chitinophagales</taxon>
        <taxon>Chitinophagaceae</taxon>
        <taxon>Chitinophaga</taxon>
    </lineage>
</organism>
<dbReference type="Pfam" id="PF07980">
    <property type="entry name" value="SusD_RagB"/>
    <property type="match status" value="1"/>
</dbReference>
<dbReference type="RefSeq" id="WP_108687615.1">
    <property type="nucleotide sequence ID" value="NZ_QCYK01000002.1"/>
</dbReference>
<comment type="similarity">
    <text evidence="2">Belongs to the SusD family.</text>
</comment>
<evidence type="ECO:0000256" key="3">
    <source>
        <dbReference type="ARBA" id="ARBA00022729"/>
    </source>
</evidence>
<keyword evidence="5" id="KW-0998">Cell outer membrane</keyword>
<evidence type="ECO:0000259" key="6">
    <source>
        <dbReference type="Pfam" id="PF07980"/>
    </source>
</evidence>
<evidence type="ECO:0000256" key="1">
    <source>
        <dbReference type="ARBA" id="ARBA00004442"/>
    </source>
</evidence>
<evidence type="ECO:0000313" key="8">
    <source>
        <dbReference type="EMBL" id="PUZ25776.1"/>
    </source>
</evidence>
<evidence type="ECO:0000313" key="9">
    <source>
        <dbReference type="Proteomes" id="UP000244450"/>
    </source>
</evidence>
<keyword evidence="3" id="KW-0732">Signal</keyword>
<accession>A0A2T7BHL5</accession>
<comment type="caution">
    <text evidence="8">The sequence shown here is derived from an EMBL/GenBank/DDBJ whole genome shotgun (WGS) entry which is preliminary data.</text>
</comment>
<evidence type="ECO:0000259" key="7">
    <source>
        <dbReference type="Pfam" id="PF14322"/>
    </source>
</evidence>
<dbReference type="Gene3D" id="1.25.40.390">
    <property type="match status" value="1"/>
</dbReference>
<sequence length="488" mass="54347">MRKIVYPLFYITAVFTLFSCKKSFLEVIPLGEQVAVTTHDYDQLMNDPAFYIDRYAGGWQDPELMGDEVAVEAPFINQYSKWSMLLFQWQAVIYKDGDMPPFALSHFLSELYTLNKIINEVMNSQDGTDADKARILAEAKATRAWTYFQLVNYYAKPYAAATAGTDPGFPIITKADVNGGPYARGTVQETYDFIIKDFTDAITSLPVKAVIQTRMSKPAAEGLLGKVYLFMGRNADALQMFNAAFTDLAANSSVRLYDYNQEFAAGGVFQPIDPTYGPQGPGKNYNDLTEAVVSKIFPNTSYNGNGLCNDGLVLTPATQALFRAGDLRLLLYTNKNPDGSPNAGGRLRKYGVQYSRYGLQLSELYLLRAEAEARANDLAGAKTDLEVLRSHRMPAADATVPAATAGNQNALIKFVIDERIREFALEGYRWFDMRRLSVDPLFAGMVFTHVQYNADGTTTEYHMDQPNRLTLRLPPNIINGNTGMENNP</sequence>
<dbReference type="InterPro" id="IPR011990">
    <property type="entry name" value="TPR-like_helical_dom_sf"/>
</dbReference>
<evidence type="ECO:0000256" key="5">
    <source>
        <dbReference type="ARBA" id="ARBA00023237"/>
    </source>
</evidence>
<comment type="subcellular location">
    <subcellularLocation>
        <location evidence="1">Cell outer membrane</location>
    </subcellularLocation>
</comment>
<dbReference type="Proteomes" id="UP000244450">
    <property type="component" value="Unassembled WGS sequence"/>
</dbReference>
<dbReference type="InterPro" id="IPR033985">
    <property type="entry name" value="SusD-like_N"/>
</dbReference>
<keyword evidence="9" id="KW-1185">Reference proteome</keyword>
<feature type="domain" description="RagB/SusD" evidence="6">
    <location>
        <begin position="350"/>
        <end position="488"/>
    </location>
</feature>
<name>A0A2T7BHL5_9BACT</name>
<gene>
    <name evidence="8" type="ORF">DCC81_16070</name>
</gene>
<protein>
    <submittedName>
        <fullName evidence="8">RagB/SusD family nutrient uptake outer membrane protein</fullName>
    </submittedName>
</protein>
<dbReference type="Pfam" id="PF14322">
    <property type="entry name" value="SusD-like_3"/>
    <property type="match status" value="1"/>
</dbReference>
<keyword evidence="4" id="KW-0472">Membrane</keyword>
<dbReference type="AlphaFoldDB" id="A0A2T7BHL5"/>
<dbReference type="EMBL" id="QCYK01000002">
    <property type="protein sequence ID" value="PUZ25776.1"/>
    <property type="molecule type" value="Genomic_DNA"/>
</dbReference>
<evidence type="ECO:0000256" key="2">
    <source>
        <dbReference type="ARBA" id="ARBA00006275"/>
    </source>
</evidence>
<dbReference type="GO" id="GO:0009279">
    <property type="term" value="C:cell outer membrane"/>
    <property type="evidence" value="ECO:0007669"/>
    <property type="project" value="UniProtKB-SubCell"/>
</dbReference>
<reference evidence="8 9" key="1">
    <citation type="submission" date="2018-04" db="EMBL/GenBank/DDBJ databases">
        <title>Chitinophaga fuyangensis sp. nov., isolated from soil in a chemical factory.</title>
        <authorList>
            <person name="Chen K."/>
        </authorList>
    </citation>
    <scope>NUCLEOTIDE SEQUENCE [LARGE SCALE GENOMIC DNA]</scope>
    <source>
        <strain evidence="8 9">LY-1</strain>
    </source>
</reference>
<proteinExistence type="inferred from homology"/>
<dbReference type="InterPro" id="IPR012944">
    <property type="entry name" value="SusD_RagB_dom"/>
</dbReference>
<dbReference type="OrthoDB" id="697229at2"/>
<feature type="domain" description="SusD-like N-terminal" evidence="7">
    <location>
        <begin position="40"/>
        <end position="229"/>
    </location>
</feature>
<dbReference type="PROSITE" id="PS51257">
    <property type="entry name" value="PROKAR_LIPOPROTEIN"/>
    <property type="match status" value="1"/>
</dbReference>
<dbReference type="SUPFAM" id="SSF48452">
    <property type="entry name" value="TPR-like"/>
    <property type="match status" value="1"/>
</dbReference>